<organism evidence="2 3">
    <name type="scientific">Mycena albidolilacea</name>
    <dbReference type="NCBI Taxonomy" id="1033008"/>
    <lineage>
        <taxon>Eukaryota</taxon>
        <taxon>Fungi</taxon>
        <taxon>Dikarya</taxon>
        <taxon>Basidiomycota</taxon>
        <taxon>Agaricomycotina</taxon>
        <taxon>Agaricomycetes</taxon>
        <taxon>Agaricomycetidae</taxon>
        <taxon>Agaricales</taxon>
        <taxon>Marasmiineae</taxon>
        <taxon>Mycenaceae</taxon>
        <taxon>Mycena</taxon>
    </lineage>
</organism>
<dbReference type="AlphaFoldDB" id="A0AAD7ASI4"/>
<accession>A0AAD7ASI4</accession>
<evidence type="ECO:0000313" key="3">
    <source>
        <dbReference type="Proteomes" id="UP001218218"/>
    </source>
</evidence>
<feature type="chain" id="PRO_5042257105" evidence="1">
    <location>
        <begin position="16"/>
        <end position="123"/>
    </location>
</feature>
<evidence type="ECO:0000256" key="1">
    <source>
        <dbReference type="SAM" id="SignalP"/>
    </source>
</evidence>
<keyword evidence="1" id="KW-0732">Signal</keyword>
<name>A0AAD7ASI4_9AGAR</name>
<proteinExistence type="predicted"/>
<gene>
    <name evidence="2" type="ORF">DFH08DRAFT_929805</name>
</gene>
<keyword evidence="3" id="KW-1185">Reference proteome</keyword>
<dbReference type="Proteomes" id="UP001218218">
    <property type="component" value="Unassembled WGS sequence"/>
</dbReference>
<sequence>MQLFVFLYLLAAVRAAVVPALGSSAHFHSPIPLDTGYLLPIIWPTNGLRICERRSVDNTPIASRCHQRSQIAWGQANVKLAATGYCFGGLYTTRLVQNNTIAVGTMAHPSSLNIPTDFELVKA</sequence>
<reference evidence="2" key="1">
    <citation type="submission" date="2023-03" db="EMBL/GenBank/DDBJ databases">
        <title>Massive genome expansion in bonnet fungi (Mycena s.s.) driven by repeated elements and novel gene families across ecological guilds.</title>
        <authorList>
            <consortium name="Lawrence Berkeley National Laboratory"/>
            <person name="Harder C.B."/>
            <person name="Miyauchi S."/>
            <person name="Viragh M."/>
            <person name="Kuo A."/>
            <person name="Thoen E."/>
            <person name="Andreopoulos B."/>
            <person name="Lu D."/>
            <person name="Skrede I."/>
            <person name="Drula E."/>
            <person name="Henrissat B."/>
            <person name="Morin E."/>
            <person name="Kohler A."/>
            <person name="Barry K."/>
            <person name="LaButti K."/>
            <person name="Morin E."/>
            <person name="Salamov A."/>
            <person name="Lipzen A."/>
            <person name="Mereny Z."/>
            <person name="Hegedus B."/>
            <person name="Baldrian P."/>
            <person name="Stursova M."/>
            <person name="Weitz H."/>
            <person name="Taylor A."/>
            <person name="Grigoriev I.V."/>
            <person name="Nagy L.G."/>
            <person name="Martin F."/>
            <person name="Kauserud H."/>
        </authorList>
    </citation>
    <scope>NUCLEOTIDE SEQUENCE</scope>
    <source>
        <strain evidence="2">CBHHK002</strain>
    </source>
</reference>
<feature type="signal peptide" evidence="1">
    <location>
        <begin position="1"/>
        <end position="15"/>
    </location>
</feature>
<comment type="caution">
    <text evidence="2">The sequence shown here is derived from an EMBL/GenBank/DDBJ whole genome shotgun (WGS) entry which is preliminary data.</text>
</comment>
<protein>
    <submittedName>
        <fullName evidence="2">Uncharacterized protein</fullName>
    </submittedName>
</protein>
<dbReference type="EMBL" id="JARIHO010000002">
    <property type="protein sequence ID" value="KAJ7367171.1"/>
    <property type="molecule type" value="Genomic_DNA"/>
</dbReference>
<evidence type="ECO:0000313" key="2">
    <source>
        <dbReference type="EMBL" id="KAJ7367171.1"/>
    </source>
</evidence>